<feature type="compositionally biased region" description="Basic residues" evidence="1">
    <location>
        <begin position="9"/>
        <end position="21"/>
    </location>
</feature>
<evidence type="ECO:0000313" key="2">
    <source>
        <dbReference type="EMBL" id="CAA9401523.1"/>
    </source>
</evidence>
<feature type="non-terminal residue" evidence="2">
    <location>
        <position position="1"/>
    </location>
</feature>
<organism evidence="2">
    <name type="scientific">uncultured Rubrobacteraceae bacterium</name>
    <dbReference type="NCBI Taxonomy" id="349277"/>
    <lineage>
        <taxon>Bacteria</taxon>
        <taxon>Bacillati</taxon>
        <taxon>Actinomycetota</taxon>
        <taxon>Rubrobacteria</taxon>
        <taxon>Rubrobacterales</taxon>
        <taxon>Rubrobacteraceae</taxon>
        <taxon>environmental samples</taxon>
    </lineage>
</organism>
<sequence>LQHPDHRALRARRAAKGRHGRASQGDDRVRLRARPFPEGRL</sequence>
<reference evidence="2" key="1">
    <citation type="submission" date="2020-02" db="EMBL/GenBank/DDBJ databases">
        <authorList>
            <person name="Meier V. D."/>
        </authorList>
    </citation>
    <scope>NUCLEOTIDE SEQUENCE</scope>
    <source>
        <strain evidence="2">AVDCRST_MAG22</strain>
    </source>
</reference>
<feature type="region of interest" description="Disordered" evidence="1">
    <location>
        <begin position="1"/>
        <end position="41"/>
    </location>
</feature>
<feature type="compositionally biased region" description="Basic and acidic residues" evidence="1">
    <location>
        <begin position="24"/>
        <end position="41"/>
    </location>
</feature>
<gene>
    <name evidence="2" type="ORF">AVDCRST_MAG22-1125</name>
</gene>
<dbReference type="AlphaFoldDB" id="A0A6J4NZ04"/>
<proteinExistence type="predicted"/>
<name>A0A6J4NZ04_9ACTN</name>
<evidence type="ECO:0000256" key="1">
    <source>
        <dbReference type="SAM" id="MobiDB-lite"/>
    </source>
</evidence>
<dbReference type="EMBL" id="CADCUV010000054">
    <property type="protein sequence ID" value="CAA9401523.1"/>
    <property type="molecule type" value="Genomic_DNA"/>
</dbReference>
<accession>A0A6J4NZ04</accession>
<feature type="non-terminal residue" evidence="2">
    <location>
        <position position="41"/>
    </location>
</feature>
<protein>
    <submittedName>
        <fullName evidence="2">Uncharacterized protein</fullName>
    </submittedName>
</protein>